<evidence type="ECO:0000256" key="1">
    <source>
        <dbReference type="PROSITE-ProRule" id="PRU00047"/>
    </source>
</evidence>
<reference evidence="4" key="1">
    <citation type="journal article" date="2019" name="Sci. Rep.">
        <title>Draft genome of Tanacetum cinerariifolium, the natural source of mosquito coil.</title>
        <authorList>
            <person name="Yamashiro T."/>
            <person name="Shiraishi A."/>
            <person name="Satake H."/>
            <person name="Nakayama K."/>
        </authorList>
    </citation>
    <scope>NUCLEOTIDE SEQUENCE</scope>
</reference>
<dbReference type="InterPro" id="IPR013103">
    <property type="entry name" value="RVT_2"/>
</dbReference>
<feature type="domain" description="CCHC-type" evidence="3">
    <location>
        <begin position="267"/>
        <end position="280"/>
    </location>
</feature>
<dbReference type="Pfam" id="PF22936">
    <property type="entry name" value="Pol_BBD"/>
    <property type="match status" value="1"/>
</dbReference>
<gene>
    <name evidence="4" type="ORF">Tci_031269</name>
</gene>
<accession>A0A6L2LC12</accession>
<organism evidence="4">
    <name type="scientific">Tanacetum cinerariifolium</name>
    <name type="common">Dalmatian daisy</name>
    <name type="synonym">Chrysanthemum cinerariifolium</name>
    <dbReference type="NCBI Taxonomy" id="118510"/>
    <lineage>
        <taxon>Eukaryota</taxon>
        <taxon>Viridiplantae</taxon>
        <taxon>Streptophyta</taxon>
        <taxon>Embryophyta</taxon>
        <taxon>Tracheophyta</taxon>
        <taxon>Spermatophyta</taxon>
        <taxon>Magnoliopsida</taxon>
        <taxon>eudicotyledons</taxon>
        <taxon>Gunneridae</taxon>
        <taxon>Pentapetalae</taxon>
        <taxon>asterids</taxon>
        <taxon>campanulids</taxon>
        <taxon>Asterales</taxon>
        <taxon>Asteraceae</taxon>
        <taxon>Asteroideae</taxon>
        <taxon>Anthemideae</taxon>
        <taxon>Anthemidinae</taxon>
        <taxon>Tanacetum</taxon>
    </lineage>
</organism>
<keyword evidence="1" id="KW-0863">Zinc-finger</keyword>
<dbReference type="InterPro" id="IPR036875">
    <property type="entry name" value="Znf_CCHC_sf"/>
</dbReference>
<dbReference type="Pfam" id="PF07727">
    <property type="entry name" value="RVT_2"/>
    <property type="match status" value="1"/>
</dbReference>
<feature type="compositionally biased region" description="Low complexity" evidence="2">
    <location>
        <begin position="991"/>
        <end position="1011"/>
    </location>
</feature>
<dbReference type="EMBL" id="BKCJ010004147">
    <property type="protein sequence ID" value="GEU59291.1"/>
    <property type="molecule type" value="Genomic_DNA"/>
</dbReference>
<dbReference type="InterPro" id="IPR054722">
    <property type="entry name" value="PolX-like_BBD"/>
</dbReference>
<name>A0A6L2LC12_TANCI</name>
<proteinExistence type="predicted"/>
<dbReference type="GO" id="GO:0003676">
    <property type="term" value="F:nucleic acid binding"/>
    <property type="evidence" value="ECO:0007669"/>
    <property type="project" value="InterPro"/>
</dbReference>
<dbReference type="SUPFAM" id="SSF57756">
    <property type="entry name" value="Retrovirus zinc finger-like domains"/>
    <property type="match status" value="1"/>
</dbReference>
<dbReference type="AlphaFoldDB" id="A0A6L2LC12"/>
<keyword evidence="1" id="KW-0862">Zinc</keyword>
<evidence type="ECO:0000256" key="2">
    <source>
        <dbReference type="SAM" id="MobiDB-lite"/>
    </source>
</evidence>
<feature type="compositionally biased region" description="Basic and acidic residues" evidence="2">
    <location>
        <begin position="764"/>
        <end position="779"/>
    </location>
</feature>
<dbReference type="Gene3D" id="4.10.60.10">
    <property type="entry name" value="Zinc finger, CCHC-type"/>
    <property type="match status" value="1"/>
</dbReference>
<evidence type="ECO:0000259" key="3">
    <source>
        <dbReference type="PROSITE" id="PS50158"/>
    </source>
</evidence>
<evidence type="ECO:0000313" key="4">
    <source>
        <dbReference type="EMBL" id="GEU59291.1"/>
    </source>
</evidence>
<protein>
    <submittedName>
        <fullName evidence="4">Putative ribonuclease H-like domain-containing protein</fullName>
    </submittedName>
</protein>
<dbReference type="GO" id="GO:0008270">
    <property type="term" value="F:zinc ion binding"/>
    <property type="evidence" value="ECO:0007669"/>
    <property type="project" value="UniProtKB-KW"/>
</dbReference>
<dbReference type="InterPro" id="IPR001878">
    <property type="entry name" value="Znf_CCHC"/>
</dbReference>
<feature type="region of interest" description="Disordered" evidence="2">
    <location>
        <begin position="986"/>
        <end position="1051"/>
    </location>
</feature>
<dbReference type="PROSITE" id="PS50158">
    <property type="entry name" value="ZF_CCHC"/>
    <property type="match status" value="1"/>
</dbReference>
<feature type="region of interest" description="Disordered" evidence="2">
    <location>
        <begin position="382"/>
        <end position="418"/>
    </location>
</feature>
<comment type="caution">
    <text evidence="4">The sequence shown here is derived from an EMBL/GenBank/DDBJ whole genome shotgun (WGS) entry which is preliminary data.</text>
</comment>
<feature type="region of interest" description="Disordered" evidence="2">
    <location>
        <begin position="756"/>
        <end position="779"/>
    </location>
</feature>
<keyword evidence="1" id="KW-0479">Metal-binding</keyword>
<sequence>MLSNEMVSYVNVLRPSVLDIITAESNGTMIITIQTNLIESKAVVCCKSHSGIFWISNSSINGSSEISIDPFKCFKVILNGDSFIPTRVVDGAVQPVTPTTVEQRLARKNELKARGTLLMAFPDNHLLKFNIHKDAKSLMEAIEKRFGRNKEIKKVKKTLLKQCTNESISVVASVSAASTKVPVFGLPNVDNLSDAIIYFFFASQSNSPQLDNDDLKQINADNLEEMDLKWQMAMLTIRARRFLQRTRRNLGANGTTSIGFDMSKVECYNCHRRGHFSKECMLPRDTRNKDTQRRNVLVETSTSNALVLQCDGVGSYDWSFQADEEPTNYALMEFTSSSSLSSDNETVPHVFKVKPSTTKPHKDLSQSNRPFALIIEDWVSDSEDESEGEPMTTQKAPSFVQPSEHVKTRSPSVKPVEHPIPAENLRKNIPKTRDKGVIDSGCSRHMIRNISYLSDFKEINEGYVTFGGNPKGGKITGKGKIRTGKLDFDDVYFVKELKFNLFIVSQMCDKKTGVLFTDIECIVLSSDFKLADDNLVLLRVPKENNMYNVDLKNIIPSGDLTSLFAKATLDKLKAKAVNTACVQNRVLVTKPHNKTPYELLLGRTPSIGFMRHFGCSVTILNTLAPLGKFDGNVNEGFLVKYSVSSKAFIVFNSRTIIVQETLHINFLENQLNVARSGPTWLFDIDTLTQSMNYQSVVAGNQPNSSVGIQKNFDAGKAGKGNVQQYVLLPLWSFGSKDPQNIDADASFEVKEPKSEVHVFTSSSDKPKKHDEKSKREDKGKSLVELSIGVRDLNAEFEEITVNSTNGGKRAIGSKWVFKNKKDERAIVVRNKARLVAQGHTQEEGIDYKEVFTLVARIEAIRLFLAYASFMGFLVYKVVKALYGLHQALRAWFETLANYPLENSFQRGKIDQTLFIKRKKGDILLVQTVVVTSSTKAEYVTAASCCAQVLWIQNVGKGFSGVDTLLFDGMLVPQQVQNNVAAIEEDEDDANEISAEPTLTSPTPATTQPPQQDLILSPLQVETTPSPSPHQSPIAHPSSPPPQQPSQPEDNS</sequence>